<evidence type="ECO:0000256" key="5">
    <source>
        <dbReference type="ARBA" id="ARBA00022692"/>
    </source>
</evidence>
<evidence type="ECO:0000256" key="8">
    <source>
        <dbReference type="ARBA" id="ARBA00023136"/>
    </source>
</evidence>
<accession>A0A2G9H1T6</accession>
<dbReference type="Proteomes" id="UP000231279">
    <property type="component" value="Unassembled WGS sequence"/>
</dbReference>
<protein>
    <recommendedName>
        <fullName evidence="11">Methyltransferase</fullName>
        <ecNumber evidence="11">2.1.1.-</ecNumber>
    </recommendedName>
</protein>
<evidence type="ECO:0000256" key="11">
    <source>
        <dbReference type="RuleBase" id="RU366043"/>
    </source>
</evidence>
<dbReference type="GO" id="GO:0016020">
    <property type="term" value="C:membrane"/>
    <property type="evidence" value="ECO:0007669"/>
    <property type="project" value="UniProtKB-SubCell"/>
</dbReference>
<dbReference type="PANTHER" id="PTHR10108:SF1083">
    <property type="entry name" value="METHYLTRANSFERASE PMT4-RELATED"/>
    <property type="match status" value="1"/>
</dbReference>
<evidence type="ECO:0000256" key="10">
    <source>
        <dbReference type="ARBA" id="ARBA00037847"/>
    </source>
</evidence>
<evidence type="ECO:0000256" key="4">
    <source>
        <dbReference type="ARBA" id="ARBA00022679"/>
    </source>
</evidence>
<dbReference type="GO" id="GO:0032259">
    <property type="term" value="P:methylation"/>
    <property type="evidence" value="ECO:0007669"/>
    <property type="project" value="UniProtKB-KW"/>
</dbReference>
<dbReference type="GO" id="GO:0012505">
    <property type="term" value="C:endomembrane system"/>
    <property type="evidence" value="ECO:0007669"/>
    <property type="project" value="UniProtKB-SubCell"/>
</dbReference>
<evidence type="ECO:0000313" key="12">
    <source>
        <dbReference type="EMBL" id="PIN11466.1"/>
    </source>
</evidence>
<comment type="similarity">
    <text evidence="2 11">Belongs to the methyltransferase superfamily.</text>
</comment>
<keyword evidence="6 11" id="KW-0735">Signal-anchor</keyword>
<evidence type="ECO:0000256" key="6">
    <source>
        <dbReference type="ARBA" id="ARBA00022968"/>
    </source>
</evidence>
<sequence length="610" mass="69003">MRSSWYNKLLLIFGPRLRLNWLLLCLIGVVVLVVLGSSSTNTSDSVTPSVRPDIYSNYRRWKDQALSDYLELKNLAANRLKDFDLCGKERENYVPCYNVSANLLTGFKNGEEFDRHCEVSRDRQYCLVRPPKDYKIPLSWPSGRDVIWSGNVKLSKDQFLSSGSMTKRLMLLEENQISFHSDDEMIVDGVKDYSHQIAEMVGLGSDTEFGQAGVRNVLDIDCGFGSFGAHLLSLNLMALCVAAYEPTGSQVQVALERGLPAIIGNFISKQLPFPSLSYDMVHCTQCGIFWDDKDGVYLIEVDRVLRPGGYFVLTSPKSRQQRSKGSISTPFEELTQKLCWNFVAQQEETFIWQKTTDAQCHISSKQGTFPLCNGEDGQSYYKPLAQCISGIASKRWIPIQNRSSGSLSSAEFAVHGIDPEDFSEDLDFWRSALRNYWSLLSPLIFSDHPKRPGDEDPLPPYNMVRNVMDMSAHYGGLNAALLESKKSVWVMNVVPVGVRNTLPIILDQGFTGVLHNWCEPFPTYPRSYDMLHAKGLLSHLASERCSMVDLIFEMDRILRPEGWVIISDKVGPVETARALVTRLRWEARVIDLQNGSDERILVCQKPFIRK</sequence>
<keyword evidence="9 11" id="KW-0325">Glycoprotein</keyword>
<keyword evidence="4 11" id="KW-0808">Transferase</keyword>
<dbReference type="CDD" id="cd02440">
    <property type="entry name" value="AdoMet_MTases"/>
    <property type="match status" value="1"/>
</dbReference>
<dbReference type="InterPro" id="IPR004159">
    <property type="entry name" value="Put_SAM_MeTrfase"/>
</dbReference>
<organism evidence="12 13">
    <name type="scientific">Handroanthus impetiginosus</name>
    <dbReference type="NCBI Taxonomy" id="429701"/>
    <lineage>
        <taxon>Eukaryota</taxon>
        <taxon>Viridiplantae</taxon>
        <taxon>Streptophyta</taxon>
        <taxon>Embryophyta</taxon>
        <taxon>Tracheophyta</taxon>
        <taxon>Spermatophyta</taxon>
        <taxon>Magnoliopsida</taxon>
        <taxon>eudicotyledons</taxon>
        <taxon>Gunneridae</taxon>
        <taxon>Pentapetalae</taxon>
        <taxon>asterids</taxon>
        <taxon>lamiids</taxon>
        <taxon>Lamiales</taxon>
        <taxon>Bignoniaceae</taxon>
        <taxon>Crescentiina</taxon>
        <taxon>Tabebuia alliance</taxon>
        <taxon>Handroanthus</taxon>
    </lineage>
</organism>
<dbReference type="FunFam" id="3.40.50.150:FF:000119">
    <property type="entry name" value="probable pectin methyltransferase QUA2"/>
    <property type="match status" value="1"/>
</dbReference>
<evidence type="ECO:0000313" key="13">
    <source>
        <dbReference type="Proteomes" id="UP000231279"/>
    </source>
</evidence>
<keyword evidence="13" id="KW-1185">Reference proteome</keyword>
<dbReference type="Pfam" id="PF03141">
    <property type="entry name" value="Methyltransf_29"/>
    <property type="match status" value="1"/>
</dbReference>
<keyword evidence="8" id="KW-0472">Membrane</keyword>
<dbReference type="OrthoDB" id="2013972at2759"/>
<evidence type="ECO:0000256" key="1">
    <source>
        <dbReference type="ARBA" id="ARBA00004606"/>
    </source>
</evidence>
<keyword evidence="7" id="KW-1133">Transmembrane helix</keyword>
<dbReference type="EC" id="2.1.1.-" evidence="11"/>
<evidence type="ECO:0000256" key="9">
    <source>
        <dbReference type="ARBA" id="ARBA00023180"/>
    </source>
</evidence>
<dbReference type="InterPro" id="IPR029063">
    <property type="entry name" value="SAM-dependent_MTases_sf"/>
</dbReference>
<dbReference type="EMBL" id="NKXS01002932">
    <property type="protein sequence ID" value="PIN11466.1"/>
    <property type="molecule type" value="Genomic_DNA"/>
</dbReference>
<evidence type="ECO:0000256" key="2">
    <source>
        <dbReference type="ARBA" id="ARBA00008361"/>
    </source>
</evidence>
<dbReference type="Gene3D" id="3.40.50.150">
    <property type="entry name" value="Vaccinia Virus protein VP39"/>
    <property type="match status" value="1"/>
</dbReference>
<keyword evidence="5" id="KW-0812">Transmembrane</keyword>
<dbReference type="PANTHER" id="PTHR10108">
    <property type="entry name" value="SAM-DEPENDENT METHYLTRANSFERASE"/>
    <property type="match status" value="1"/>
</dbReference>
<dbReference type="GO" id="GO:0005737">
    <property type="term" value="C:cytoplasm"/>
    <property type="evidence" value="ECO:0007669"/>
    <property type="project" value="TreeGrafter"/>
</dbReference>
<comment type="caution">
    <text evidence="12">The sequence shown here is derived from an EMBL/GenBank/DDBJ whole genome shotgun (WGS) entry which is preliminary data.</text>
</comment>
<comment type="subcellular location">
    <subcellularLocation>
        <location evidence="10">Endomembrane system</location>
        <topology evidence="10">Single-pass membrane protein</topology>
    </subcellularLocation>
    <subcellularLocation>
        <location evidence="1 11">Membrane</location>
        <topology evidence="1 11">Single-pass type II membrane protein</topology>
    </subcellularLocation>
</comment>
<dbReference type="GO" id="GO:0008168">
    <property type="term" value="F:methyltransferase activity"/>
    <property type="evidence" value="ECO:0007669"/>
    <property type="project" value="UniProtKB-UniRule"/>
</dbReference>
<evidence type="ECO:0000256" key="7">
    <source>
        <dbReference type="ARBA" id="ARBA00022989"/>
    </source>
</evidence>
<dbReference type="AlphaFoldDB" id="A0A2G9H1T6"/>
<proteinExistence type="inferred from homology"/>
<gene>
    <name evidence="12" type="ORF">CDL12_15934</name>
</gene>
<dbReference type="SUPFAM" id="SSF53335">
    <property type="entry name" value="S-adenosyl-L-methionine-dependent methyltransferases"/>
    <property type="match status" value="2"/>
</dbReference>
<evidence type="ECO:0000256" key="3">
    <source>
        <dbReference type="ARBA" id="ARBA00022603"/>
    </source>
</evidence>
<name>A0A2G9H1T6_9LAMI</name>
<reference evidence="13" key="1">
    <citation type="journal article" date="2018" name="Gigascience">
        <title>Genome assembly of the Pink Ipe (Handroanthus impetiginosus, Bignoniaceae), a highly valued, ecologically keystone Neotropical timber forest tree.</title>
        <authorList>
            <person name="Silva-Junior O.B."/>
            <person name="Grattapaglia D."/>
            <person name="Novaes E."/>
            <person name="Collevatti R.G."/>
        </authorList>
    </citation>
    <scope>NUCLEOTIDE SEQUENCE [LARGE SCALE GENOMIC DNA]</scope>
    <source>
        <strain evidence="13">cv. UFG-1</strain>
    </source>
</reference>
<dbReference type="STRING" id="429701.A0A2G9H1T6"/>
<keyword evidence="3 11" id="KW-0489">Methyltransferase</keyword>